<evidence type="ECO:0000313" key="7">
    <source>
        <dbReference type="EMBL" id="KKR99823.1"/>
    </source>
</evidence>
<keyword evidence="5" id="KW-0443">Lipid metabolism</keyword>
<dbReference type="Gene3D" id="3.40.50.150">
    <property type="entry name" value="Vaccinia Virus protein VP39"/>
    <property type="match status" value="1"/>
</dbReference>
<protein>
    <submittedName>
        <fullName evidence="7">Cyclopropane fatty acyl phospholipid synthase</fullName>
    </submittedName>
</protein>
<dbReference type="GO" id="GO:0032259">
    <property type="term" value="P:methylation"/>
    <property type="evidence" value="ECO:0007669"/>
    <property type="project" value="UniProtKB-KW"/>
</dbReference>
<dbReference type="PANTHER" id="PTHR43667:SF1">
    <property type="entry name" value="CYCLOPROPANE-FATTY-ACYL-PHOSPHOLIPID SYNTHASE"/>
    <property type="match status" value="1"/>
</dbReference>
<accession>A0A0G0VG99</accession>
<name>A0A0G0VG99_9BACT</name>
<keyword evidence="4" id="KW-0949">S-adenosyl-L-methionine</keyword>
<dbReference type="GO" id="GO:0008168">
    <property type="term" value="F:methyltransferase activity"/>
    <property type="evidence" value="ECO:0007669"/>
    <property type="project" value="UniProtKB-KW"/>
</dbReference>
<evidence type="ECO:0000256" key="4">
    <source>
        <dbReference type="ARBA" id="ARBA00022691"/>
    </source>
</evidence>
<dbReference type="SUPFAM" id="SSF53335">
    <property type="entry name" value="S-adenosyl-L-methionine-dependent methyltransferases"/>
    <property type="match status" value="1"/>
</dbReference>
<reference evidence="7 8" key="1">
    <citation type="journal article" date="2015" name="Nature">
        <title>rRNA introns, odd ribosomes, and small enigmatic genomes across a large radiation of phyla.</title>
        <authorList>
            <person name="Brown C.T."/>
            <person name="Hug L.A."/>
            <person name="Thomas B.C."/>
            <person name="Sharon I."/>
            <person name="Castelle C.J."/>
            <person name="Singh A."/>
            <person name="Wilkins M.J."/>
            <person name="Williams K.H."/>
            <person name="Banfield J.F."/>
        </authorList>
    </citation>
    <scope>NUCLEOTIDE SEQUENCE [LARGE SCALE GENOMIC DNA]</scope>
</reference>
<evidence type="ECO:0000256" key="2">
    <source>
        <dbReference type="ARBA" id="ARBA00022603"/>
    </source>
</evidence>
<evidence type="ECO:0000256" key="1">
    <source>
        <dbReference type="ARBA" id="ARBA00010815"/>
    </source>
</evidence>
<evidence type="ECO:0000256" key="6">
    <source>
        <dbReference type="PIRSR" id="PIRSR003085-1"/>
    </source>
</evidence>
<proteinExistence type="inferred from homology"/>
<dbReference type="NCBIfam" id="NF008686">
    <property type="entry name" value="PRK11705.1"/>
    <property type="match status" value="1"/>
</dbReference>
<dbReference type="Proteomes" id="UP000033930">
    <property type="component" value="Unassembled WGS sequence"/>
</dbReference>
<comment type="similarity">
    <text evidence="1">Belongs to the CFA/CMAS family.</text>
</comment>
<dbReference type="InterPro" id="IPR050723">
    <property type="entry name" value="CFA/CMAS"/>
</dbReference>
<dbReference type="CDD" id="cd02440">
    <property type="entry name" value="AdoMet_MTases"/>
    <property type="match status" value="1"/>
</dbReference>
<dbReference type="Pfam" id="PF02353">
    <property type="entry name" value="CMAS"/>
    <property type="match status" value="1"/>
</dbReference>
<sequence>MSASKTEKRIQILLDGTGIKLNGNNKWDPKIINERFYRRVLTRGSLGLGESYMDGWWDCDQIDGLIDRILKDDVRQKMRANWPVIALTLASILLNRQSGKRAYSIGKSHYDAGNDLYQAMLDKNMVYTCGYWKNAHNLDEAQKAKLDLVCKKIGLKKGDRVLDIGCGWGSFAKFAANKYGASVVGITVSKEQQKLAQDRCQGLPVEIRLQDYRDVNEKFDHIVSLGMIEHVGYKNYKTYFKVANRCLKDNGLFLLHTIGGQKSVKSTDAWIEKYIFTNSMLPSLAQLTKSMEGSFVVEDIENFGADYDKTLMAWFKNFDDAWPRLKDQYDERFYRMWKYYLLSCAGSFRCRKNQLWQIVLSKNGVIGGYHSIR</sequence>
<dbReference type="PIRSF" id="PIRSF003085">
    <property type="entry name" value="CMAS"/>
    <property type="match status" value="1"/>
</dbReference>
<keyword evidence="2" id="KW-0489">Methyltransferase</keyword>
<keyword evidence="3" id="KW-0808">Transferase</keyword>
<dbReference type="PATRIC" id="fig|1618983.3.peg.75"/>
<gene>
    <name evidence="7" type="ORF">UU50_C0002G0005</name>
</gene>
<dbReference type="EMBL" id="LCAW01000002">
    <property type="protein sequence ID" value="KKR99823.1"/>
    <property type="molecule type" value="Genomic_DNA"/>
</dbReference>
<evidence type="ECO:0000256" key="3">
    <source>
        <dbReference type="ARBA" id="ARBA00022679"/>
    </source>
</evidence>
<dbReference type="PANTHER" id="PTHR43667">
    <property type="entry name" value="CYCLOPROPANE-FATTY-ACYL-PHOSPHOLIPID SYNTHASE"/>
    <property type="match status" value="1"/>
</dbReference>
<dbReference type="InterPro" id="IPR029063">
    <property type="entry name" value="SAM-dependent_MTases_sf"/>
</dbReference>
<feature type="active site" evidence="6">
    <location>
        <position position="344"/>
    </location>
</feature>
<organism evidence="7 8">
    <name type="scientific">Candidatus Uhrbacteria bacterium GW2011_GWC1_41_20</name>
    <dbReference type="NCBI Taxonomy" id="1618983"/>
    <lineage>
        <taxon>Bacteria</taxon>
        <taxon>Candidatus Uhriibacteriota</taxon>
    </lineage>
</organism>
<dbReference type="InterPro" id="IPR003333">
    <property type="entry name" value="CMAS"/>
</dbReference>
<evidence type="ECO:0000313" key="8">
    <source>
        <dbReference type="Proteomes" id="UP000033930"/>
    </source>
</evidence>
<dbReference type="GO" id="GO:0008610">
    <property type="term" value="P:lipid biosynthetic process"/>
    <property type="evidence" value="ECO:0007669"/>
    <property type="project" value="InterPro"/>
</dbReference>
<comment type="caution">
    <text evidence="7">The sequence shown here is derived from an EMBL/GenBank/DDBJ whole genome shotgun (WGS) entry which is preliminary data.</text>
</comment>
<dbReference type="AlphaFoldDB" id="A0A0G0VG99"/>
<evidence type="ECO:0000256" key="5">
    <source>
        <dbReference type="ARBA" id="ARBA00023098"/>
    </source>
</evidence>